<dbReference type="Pfam" id="PF01965">
    <property type="entry name" value="DJ-1_PfpI"/>
    <property type="match status" value="1"/>
</dbReference>
<accession>A0AB34IGT6</accession>
<dbReference type="PANTHER" id="PTHR48094:SF12">
    <property type="entry name" value="PARKINSON DISEASE PROTEIN 7 HOMOLOG"/>
    <property type="match status" value="1"/>
</dbReference>
<dbReference type="NCBIfam" id="TIGR01383">
    <property type="entry name" value="not_thiJ"/>
    <property type="match status" value="1"/>
</dbReference>
<dbReference type="Gene3D" id="3.40.50.880">
    <property type="match status" value="1"/>
</dbReference>
<dbReference type="FunFam" id="3.40.50.880:FF:000015">
    <property type="entry name" value="Protein DJ-1 homolog C"/>
    <property type="match status" value="1"/>
</dbReference>
<gene>
    <name evidence="3" type="ORF">AB1Y20_013795</name>
</gene>
<dbReference type="Proteomes" id="UP001515480">
    <property type="component" value="Unassembled WGS sequence"/>
</dbReference>
<dbReference type="PANTHER" id="PTHR48094">
    <property type="entry name" value="PROTEIN/NUCLEIC ACID DEGLYCASE DJ-1-RELATED"/>
    <property type="match status" value="1"/>
</dbReference>
<evidence type="ECO:0000313" key="3">
    <source>
        <dbReference type="EMBL" id="KAL1498470.1"/>
    </source>
</evidence>
<name>A0AB34IGT6_PRYPA</name>
<comment type="caution">
    <text evidence="3">The sequence shown here is derived from an EMBL/GenBank/DDBJ whole genome shotgun (WGS) entry which is preliminary data.</text>
</comment>
<dbReference type="SUPFAM" id="SSF52317">
    <property type="entry name" value="Class I glutamine amidotransferase-like"/>
    <property type="match status" value="1"/>
</dbReference>
<evidence type="ECO:0000259" key="2">
    <source>
        <dbReference type="Pfam" id="PF01965"/>
    </source>
</evidence>
<keyword evidence="1" id="KW-0677">Repeat</keyword>
<keyword evidence="4" id="KW-1185">Reference proteome</keyword>
<dbReference type="InterPro" id="IPR050325">
    <property type="entry name" value="Prot/Nucl_acid_deglycase"/>
</dbReference>
<organism evidence="3 4">
    <name type="scientific">Prymnesium parvum</name>
    <name type="common">Toxic golden alga</name>
    <dbReference type="NCBI Taxonomy" id="97485"/>
    <lineage>
        <taxon>Eukaryota</taxon>
        <taxon>Haptista</taxon>
        <taxon>Haptophyta</taxon>
        <taxon>Prymnesiophyceae</taxon>
        <taxon>Prymnesiales</taxon>
        <taxon>Prymnesiaceae</taxon>
        <taxon>Prymnesium</taxon>
    </lineage>
</organism>
<proteinExistence type="predicted"/>
<evidence type="ECO:0000313" key="4">
    <source>
        <dbReference type="Proteomes" id="UP001515480"/>
    </source>
</evidence>
<evidence type="ECO:0000256" key="1">
    <source>
        <dbReference type="ARBA" id="ARBA00022737"/>
    </source>
</evidence>
<dbReference type="EMBL" id="JBGBPQ010000027">
    <property type="protein sequence ID" value="KAL1498470.1"/>
    <property type="molecule type" value="Genomic_DNA"/>
</dbReference>
<dbReference type="GO" id="GO:1903189">
    <property type="term" value="P:glyoxal metabolic process"/>
    <property type="evidence" value="ECO:0007669"/>
    <property type="project" value="TreeGrafter"/>
</dbReference>
<dbReference type="InterPro" id="IPR029062">
    <property type="entry name" value="Class_I_gatase-like"/>
</dbReference>
<feature type="domain" description="DJ-1/PfpI" evidence="2">
    <location>
        <begin position="1"/>
        <end position="170"/>
    </location>
</feature>
<reference evidence="3 4" key="1">
    <citation type="journal article" date="2024" name="Science">
        <title>Giant polyketide synthase enzymes in the biosynthesis of giant marine polyether toxins.</title>
        <authorList>
            <person name="Fallon T.R."/>
            <person name="Shende V.V."/>
            <person name="Wierzbicki I.H."/>
            <person name="Pendleton A.L."/>
            <person name="Watervoot N.F."/>
            <person name="Auber R.P."/>
            <person name="Gonzalez D.J."/>
            <person name="Wisecaver J.H."/>
            <person name="Moore B.S."/>
        </authorList>
    </citation>
    <scope>NUCLEOTIDE SEQUENCE [LARGE SCALE GENOMIC DNA]</scope>
    <source>
        <strain evidence="3 4">12B1</strain>
    </source>
</reference>
<sequence>MSVLVPVADGSEEIETVCVVDTLVRAGAKVTIASVTDSLTVVCSRGVKLVADAMISDVAGTEFDCIAVPGGMPGAKTISESAAFIGMLKAHCAAGKLYGAICAAPAVCLAEHKLIPDGALATCHPGFAAKLAEAIGSSRCSEERVVVSAEHKFVTSRGPGTAIEFALALAAILFDEQKAKDVAGPMLVK</sequence>
<dbReference type="GO" id="GO:0005737">
    <property type="term" value="C:cytoplasm"/>
    <property type="evidence" value="ECO:0007669"/>
    <property type="project" value="TreeGrafter"/>
</dbReference>
<dbReference type="CDD" id="cd03135">
    <property type="entry name" value="GATase1_DJ-1"/>
    <property type="match status" value="1"/>
</dbReference>
<dbReference type="AlphaFoldDB" id="A0AB34IGT6"/>
<protein>
    <recommendedName>
        <fullName evidence="2">DJ-1/PfpI domain-containing protein</fullName>
    </recommendedName>
</protein>
<dbReference type="InterPro" id="IPR002818">
    <property type="entry name" value="DJ-1/PfpI"/>
</dbReference>
<dbReference type="InterPro" id="IPR006287">
    <property type="entry name" value="DJ-1"/>
</dbReference>